<accession>A0A0H5Q7S4</accession>
<evidence type="ECO:0000313" key="1">
    <source>
        <dbReference type="EMBL" id="CRY97450.1"/>
    </source>
</evidence>
<reference evidence="1" key="2">
    <citation type="submission" date="2015-07" db="EMBL/GenBank/DDBJ databases">
        <title>Plasmids, circular viruses and viroids from rat gut.</title>
        <authorList>
            <person name="Jorgensen T.J."/>
            <person name="Hansen M.A."/>
            <person name="Xu Z."/>
            <person name="Tabak M.A."/>
            <person name="Sorensen S.J."/>
            <person name="Hansen L.H."/>
        </authorList>
    </citation>
    <scope>NUCLEOTIDE SEQUENCE</scope>
    <source>
        <strain evidence="1">RGFK1559</strain>
    </source>
</reference>
<organism evidence="1">
    <name type="scientific">uncultured prokaryote</name>
    <dbReference type="NCBI Taxonomy" id="198431"/>
    <lineage>
        <taxon>unclassified sequences</taxon>
        <taxon>environmental samples</taxon>
    </lineage>
</organism>
<proteinExistence type="predicted"/>
<name>A0A0H5Q7S4_9ZZZZ</name>
<dbReference type="AlphaFoldDB" id="A0A0H5Q7S4"/>
<sequence length="71" mass="8455">MNNRYRYEGLQLTDSGVWVHFRAEQGTTFRHRELLIPWSELTGEHFVGQLENRVARRLIEAWSQVPVDPLF</sequence>
<dbReference type="EMBL" id="LN854089">
    <property type="protein sequence ID" value="CRY97450.1"/>
    <property type="molecule type" value="Genomic_DNA"/>
</dbReference>
<protein>
    <submittedName>
        <fullName evidence="1">Uncharacterized protein</fullName>
    </submittedName>
</protein>
<reference evidence="1" key="1">
    <citation type="submission" date="2015-06" db="EMBL/GenBank/DDBJ databases">
        <authorList>
            <person name="Joergensen T."/>
        </authorList>
    </citation>
    <scope>NUCLEOTIDE SEQUENCE</scope>
    <source>
        <strain evidence="1">RGFK1559</strain>
    </source>
</reference>